<gene>
    <name evidence="1" type="ORF">E7746_02205</name>
</gene>
<dbReference type="Proteomes" id="UP000297031">
    <property type="component" value="Chromosome"/>
</dbReference>
<dbReference type="EMBL" id="CP039393">
    <property type="protein sequence ID" value="QCD34773.1"/>
    <property type="molecule type" value="Genomic_DNA"/>
</dbReference>
<evidence type="ECO:0000313" key="1">
    <source>
        <dbReference type="EMBL" id="QCD34773.1"/>
    </source>
</evidence>
<organism evidence="1 2">
    <name type="scientific">Muribaculum gordoncarteri</name>
    <dbReference type="NCBI Taxonomy" id="2530390"/>
    <lineage>
        <taxon>Bacteria</taxon>
        <taxon>Pseudomonadati</taxon>
        <taxon>Bacteroidota</taxon>
        <taxon>Bacteroidia</taxon>
        <taxon>Bacteroidales</taxon>
        <taxon>Muribaculaceae</taxon>
        <taxon>Muribaculum</taxon>
    </lineage>
</organism>
<dbReference type="Gene3D" id="3.40.1360.10">
    <property type="match status" value="1"/>
</dbReference>
<dbReference type="KEGG" id="mgod:E7746_02205"/>
<sequence length="396" mass="44820">MAPGDYRIDFKALKARVGIDDVAYSLGYRLDRKAGVGRYIELVLGEGKDKRDTIIVSNRRDKASQTFFRRDGSKGDVVSFIRENLNSFNASGQNEWQRIAKVMAQFANMPEPDYGRERDYVRAASAPQVFDSKRYSVRPIDPDRIPCLFSQRGLSADTVKALSPFIYLVSDRRNENFNGFNIGFPYTAADSDKIRGYEIRGMGGYKSKAAGTDSSTAEWVADLSHGRNGLVRHVFFCESAFDAMAFFQMNRTRLGEDIALVSLGGTFSDRQVQGVMERFPNARAYDCFDNDLAGRVNGLRLMALVEDIPLKITKTDSGLMVEAKGKNFDVSPERSIYTQVGTHIPVRYRMGQWQPPKDFKDWNDCLLGRRTEPKIMPTKHERDDNLAERRNSGIKM</sequence>
<dbReference type="Pfam" id="PF13155">
    <property type="entry name" value="Toprim_2"/>
    <property type="match status" value="1"/>
</dbReference>
<dbReference type="OrthoDB" id="1022712at2"/>
<reference evidence="1 2" key="1">
    <citation type="submission" date="2019-02" db="EMBL/GenBank/DDBJ databases">
        <title>Isolation and identification of novel species under the genus Muribaculum.</title>
        <authorList>
            <person name="Miyake S."/>
            <person name="Ding Y."/>
            <person name="Low A."/>
            <person name="Soh M."/>
            <person name="Seedorf H."/>
        </authorList>
    </citation>
    <scope>NUCLEOTIDE SEQUENCE [LARGE SCALE GENOMIC DNA]</scope>
    <source>
        <strain evidence="1 2">TLL-A4</strain>
    </source>
</reference>
<proteinExistence type="predicted"/>
<dbReference type="RefSeq" id="WP_136409714.1">
    <property type="nucleotide sequence ID" value="NZ_CP039393.1"/>
</dbReference>
<name>A0A4P7VBL7_9BACT</name>
<dbReference type="AlphaFoldDB" id="A0A4P7VBL7"/>
<protein>
    <submittedName>
        <fullName evidence="1">DUF3991 domain-containing protein</fullName>
    </submittedName>
</protein>
<evidence type="ECO:0000313" key="2">
    <source>
        <dbReference type="Proteomes" id="UP000297031"/>
    </source>
</evidence>
<keyword evidence="2" id="KW-1185">Reference proteome</keyword>
<accession>A0A4P7VBL7</accession>